<evidence type="ECO:0000313" key="1">
    <source>
        <dbReference type="EMBL" id="KAI0088186.1"/>
    </source>
</evidence>
<comment type="caution">
    <text evidence="1">The sequence shown here is derived from an EMBL/GenBank/DDBJ whole genome shotgun (WGS) entry which is preliminary data.</text>
</comment>
<evidence type="ECO:0000313" key="2">
    <source>
        <dbReference type="Proteomes" id="UP001055072"/>
    </source>
</evidence>
<organism evidence="1 2">
    <name type="scientific">Irpex rosettiformis</name>
    <dbReference type="NCBI Taxonomy" id="378272"/>
    <lineage>
        <taxon>Eukaryota</taxon>
        <taxon>Fungi</taxon>
        <taxon>Dikarya</taxon>
        <taxon>Basidiomycota</taxon>
        <taxon>Agaricomycotina</taxon>
        <taxon>Agaricomycetes</taxon>
        <taxon>Polyporales</taxon>
        <taxon>Irpicaceae</taxon>
        <taxon>Irpex</taxon>
    </lineage>
</organism>
<accession>A0ACB8U1T5</accession>
<name>A0ACB8U1T5_9APHY</name>
<proteinExistence type="predicted"/>
<reference evidence="1" key="1">
    <citation type="journal article" date="2021" name="Environ. Microbiol.">
        <title>Gene family expansions and transcriptome signatures uncover fungal adaptations to wood decay.</title>
        <authorList>
            <person name="Hage H."/>
            <person name="Miyauchi S."/>
            <person name="Viragh M."/>
            <person name="Drula E."/>
            <person name="Min B."/>
            <person name="Chaduli D."/>
            <person name="Navarro D."/>
            <person name="Favel A."/>
            <person name="Norest M."/>
            <person name="Lesage-Meessen L."/>
            <person name="Balint B."/>
            <person name="Merenyi Z."/>
            <person name="de Eugenio L."/>
            <person name="Morin E."/>
            <person name="Martinez A.T."/>
            <person name="Baldrian P."/>
            <person name="Stursova M."/>
            <person name="Martinez M.J."/>
            <person name="Novotny C."/>
            <person name="Magnuson J.K."/>
            <person name="Spatafora J.W."/>
            <person name="Maurice S."/>
            <person name="Pangilinan J."/>
            <person name="Andreopoulos W."/>
            <person name="LaButti K."/>
            <person name="Hundley H."/>
            <person name="Na H."/>
            <person name="Kuo A."/>
            <person name="Barry K."/>
            <person name="Lipzen A."/>
            <person name="Henrissat B."/>
            <person name="Riley R."/>
            <person name="Ahrendt S."/>
            <person name="Nagy L.G."/>
            <person name="Grigoriev I.V."/>
            <person name="Martin F."/>
            <person name="Rosso M.N."/>
        </authorList>
    </citation>
    <scope>NUCLEOTIDE SEQUENCE</scope>
    <source>
        <strain evidence="1">CBS 384.51</strain>
    </source>
</reference>
<dbReference type="EMBL" id="MU274914">
    <property type="protein sequence ID" value="KAI0088186.1"/>
    <property type="molecule type" value="Genomic_DNA"/>
</dbReference>
<protein>
    <submittedName>
        <fullName evidence="1">Uncharacterized protein</fullName>
    </submittedName>
</protein>
<dbReference type="Proteomes" id="UP001055072">
    <property type="component" value="Unassembled WGS sequence"/>
</dbReference>
<sequence>MAKGKKASPQDLYLQRKQREEEEKNAAFPPGLVNHGNTCFMNSTLQGLIATPLLHSLVNFEDVALASSSSGGISARRSPQLTNGHGRGGEYERQWEKGMPLGDVFVALLQKAWGLQQSHTRQSISPKEVLAVIGQKYDQYLDFRQQDAHEFLTHMLDAIRLEEIDVIKKRQPPPPTPPKGTKRRRTRASSDSQSIPSIPDEDKLTPFVDMVFRGQLASILVCDTCKKISVTTEDFHDLSLSIKPEDYVNKEQRKRDRFKGIAKKLRLIPKARMDRSSSVPTSPARSSLTLLPDNHLEVSGEGIDTRRRSLEHVAVNEENEEAKDRPTTTVEVVADGNSKASNEDSSDVAPKDESGHVSFAEVMLTDGERRDDAWGKLGRRISMSMGGAARREKRLSRSKSNSRANSRERVSTGSYTPRLSATSPLADGGYIPGGSPSSSSSPLPNNNALPAPHSPPPSNASGSPFSPQRQHSSIGLGDLIKQHKGNHHKEHHRPYQPSREESAFMRKVLADVSPSGSSTFSLIHQALSGHSQSPVPLTAQALLVKMGHLPGIEECLRLFTTVEVLEGDNMVGCHRCWKIANGTYKPRKDKKAKHEDDSEEDEDQDGNIDEPIFIGPDDDTQSSFTRVDPASSVDISSNPSLPGYISPASTTVINETATDTSSIFSVDNVSVSSAPTTVQSVTPIASRSPPTPLDADALQQPASPLKPAPHAPLPEYGGLPIPSISTTEPETPISTPGLEQAQESSLTSLASKDTLQPPVIKKYRSGKDNEDGVSGEESYDSDSDASGDTSALSDVSSLASPSASPLASPNVSVERLPRTSTQDIEPSTSRPELTDKVPRSEQVILRRTYKRYLIATPPPTLVIHLKRFQQTSRSPYAMSFSSGFKKLDDFVAFPEYLDLAPYLAPRREDFGLGRKKKRKEKEKREKEQDGECMYKLYAVVVHIGNMLGGHYVAYTALPSPSSSSRPSTDDSSSSAKKSSTPNYSESKRQWAFISDTNVRLVSLEEVLKAKAYLCMYERI</sequence>
<gene>
    <name evidence="1" type="ORF">BDY19DRAFT_994108</name>
</gene>
<keyword evidence="2" id="KW-1185">Reference proteome</keyword>